<gene>
    <name evidence="1" type="ORF">BACVE_002045</name>
</gene>
<protein>
    <submittedName>
        <fullName evidence="1">Uncharacterized protein</fullName>
    </submittedName>
</protein>
<organism evidence="1 2">
    <name type="scientific">Bacillus velezensis</name>
    <dbReference type="NCBI Taxonomy" id="492670"/>
    <lineage>
        <taxon>Bacteria</taxon>
        <taxon>Bacillati</taxon>
        <taxon>Bacillota</taxon>
        <taxon>Bacilli</taxon>
        <taxon>Bacillales</taxon>
        <taxon>Bacillaceae</taxon>
        <taxon>Bacillus</taxon>
        <taxon>Bacillus amyloliquefaciens group</taxon>
    </lineage>
</organism>
<dbReference type="GO" id="GO:0005886">
    <property type="term" value="C:plasma membrane"/>
    <property type="evidence" value="ECO:0007669"/>
    <property type="project" value="UniProtKB-SubCell"/>
</dbReference>
<name>A0A411ABH8_BACVE</name>
<dbReference type="Pfam" id="PF12679">
    <property type="entry name" value="ABC2_membrane_2"/>
    <property type="match status" value="1"/>
</dbReference>
<dbReference type="AlphaFoldDB" id="A0A411ABH8"/>
<accession>A0A411ABH8</accession>
<evidence type="ECO:0000313" key="1">
    <source>
        <dbReference type="EMBL" id="QOY27034.1"/>
    </source>
</evidence>
<dbReference type="PANTHER" id="PTHR37305">
    <property type="entry name" value="INTEGRAL MEMBRANE PROTEIN-RELATED"/>
    <property type="match status" value="1"/>
</dbReference>
<evidence type="ECO:0000313" key="2">
    <source>
        <dbReference type="Proteomes" id="UP000587477"/>
    </source>
</evidence>
<proteinExistence type="predicted"/>
<dbReference type="Proteomes" id="UP000587477">
    <property type="component" value="Chromosome"/>
</dbReference>
<sequence length="317" mass="35533">MSIFHLAQNEFIKITRKKGTLLSLFFLFLIVLLAGLIMNHELDASSDNNWKERLLAEKKQEEIDKPAETTGVYYSADVKNKDYYLEHNINPYEWNGWRFFGTVTSNGLEIFVSLTAILTVSGVVSKEFALGTIKFIATSPNRRWRILTSKFLASLLFTGMIYLFYCVSCLLIGGVLFGFSNASYPLVYTHLNDSLYTISSIKASGIILLLRFISIISIVTIAFTLSVLCKSQALSLCLSILLLFAGSILGGTDLLAQYTWYKFTLFPHLNLVAYVNKSAGDAISTLNIPYSVTVIAIYFLICLLISFSVFQKRDITA</sequence>
<dbReference type="RefSeq" id="WP_025649389.1">
    <property type="nucleotide sequence ID" value="NZ_BDDG01000001.1"/>
</dbReference>
<reference evidence="2" key="1">
    <citation type="submission" date="2020-10" db="EMBL/GenBank/DDBJ databases">
        <title>Complete genome sequence of Bacillus velezensis NST6.</title>
        <authorList>
            <person name="Choi J."/>
        </authorList>
    </citation>
    <scope>NUCLEOTIDE SEQUENCE [LARGE SCALE GENOMIC DNA]</scope>
    <source>
        <strain evidence="2">NST6</strain>
    </source>
</reference>
<dbReference type="PANTHER" id="PTHR37305:SF1">
    <property type="entry name" value="MEMBRANE PROTEIN"/>
    <property type="match status" value="1"/>
</dbReference>
<dbReference type="EMBL" id="CP063687">
    <property type="protein sequence ID" value="QOY27034.1"/>
    <property type="molecule type" value="Genomic_DNA"/>
</dbReference>
<dbReference type="GO" id="GO:0140359">
    <property type="term" value="F:ABC-type transporter activity"/>
    <property type="evidence" value="ECO:0007669"/>
    <property type="project" value="InterPro"/>
</dbReference>